<comment type="subunit">
    <text evidence="7">The 4 large subunits of the cytochrome b6-f complex are cytochrome b6, subunit IV (17 kDa polypeptide, PetD), cytochrome f and the Rieske protein, while the 4 small subunits are PetG, PetL, PetM and PetN. The complex functions as a dimer.</text>
</comment>
<reference evidence="9" key="1">
    <citation type="journal article" date="2018" name="PLoS ONE">
        <title>Plastid genome analysis of three Nemaliophycidae red algal species suggests environmental adaptation for iron limited habitats.</title>
        <authorList>
            <person name="Cho C.H."/>
            <person name="Choi J.W."/>
            <person name="Lam D.W."/>
            <person name="Kim K.M."/>
            <person name="Yoon H.S."/>
        </authorList>
    </citation>
    <scope>NUCLEOTIDE SEQUENCE</scope>
</reference>
<proteinExistence type="inferred from homology"/>
<evidence type="ECO:0000256" key="2">
    <source>
        <dbReference type="ARBA" id="ARBA00022448"/>
    </source>
</evidence>
<keyword evidence="2 7" id="KW-0813">Transport</keyword>
<dbReference type="Pfam" id="PF08041">
    <property type="entry name" value="PetM"/>
    <property type="match status" value="1"/>
</dbReference>
<evidence type="ECO:0000256" key="3">
    <source>
        <dbReference type="ARBA" id="ARBA00022692"/>
    </source>
</evidence>
<keyword evidence="7" id="KW-0602">Photosynthesis</keyword>
<dbReference type="GeneID" id="29072714"/>
<keyword evidence="5 7" id="KW-1133">Transmembrane helix</keyword>
<geneLocation type="plastid" evidence="9"/>
<comment type="similarity">
    <text evidence="7">Belongs to the PetM family.</text>
</comment>
<comment type="subcellular location">
    <subcellularLocation>
        <location evidence="7">Cellular thylakoid membrane</location>
        <topology evidence="7">Single-pass membrane protein</topology>
    </subcellularLocation>
    <subcellularLocation>
        <location evidence="1">Membrane</location>
        <topology evidence="1">Single-pass membrane protein</topology>
    </subcellularLocation>
</comment>
<evidence type="ECO:0000256" key="4">
    <source>
        <dbReference type="ARBA" id="ARBA00022982"/>
    </source>
</evidence>
<dbReference type="GO" id="GO:0009055">
    <property type="term" value="F:electron transfer activity"/>
    <property type="evidence" value="ECO:0007669"/>
    <property type="project" value="UniProtKB-UniRule"/>
</dbReference>
<keyword evidence="4 7" id="KW-0249">Electron transport</keyword>
<name>A0A1C9CAB9_9FLOR</name>
<keyword evidence="3 7" id="KW-0812">Transmembrane</keyword>
<dbReference type="GO" id="GO:0015979">
    <property type="term" value="P:photosynthesis"/>
    <property type="evidence" value="ECO:0007669"/>
    <property type="project" value="UniProtKB-KW"/>
</dbReference>
<evidence type="ECO:0000256" key="8">
    <source>
        <dbReference type="SAM" id="Phobius"/>
    </source>
</evidence>
<dbReference type="GO" id="GO:0009512">
    <property type="term" value="C:cytochrome b6f complex"/>
    <property type="evidence" value="ECO:0007669"/>
    <property type="project" value="InterPro"/>
</dbReference>
<accession>A0A1C9CAB9</accession>
<dbReference type="RefSeq" id="YP_009296374.1">
    <property type="nucleotide sequence ID" value="NC_031171.1"/>
</dbReference>
<dbReference type="HAMAP" id="MF_00396">
    <property type="entry name" value="Cytb6_f_PetM"/>
    <property type="match status" value="1"/>
</dbReference>
<evidence type="ECO:0000256" key="5">
    <source>
        <dbReference type="ARBA" id="ARBA00022989"/>
    </source>
</evidence>
<evidence type="ECO:0000256" key="7">
    <source>
        <dbReference type="HAMAP-Rule" id="MF_00396"/>
    </source>
</evidence>
<keyword evidence="9" id="KW-0934">Plastid</keyword>
<evidence type="ECO:0000256" key="6">
    <source>
        <dbReference type="ARBA" id="ARBA00023136"/>
    </source>
</evidence>
<evidence type="ECO:0000256" key="1">
    <source>
        <dbReference type="ARBA" id="ARBA00004167"/>
    </source>
</evidence>
<evidence type="ECO:0000313" key="9">
    <source>
        <dbReference type="EMBL" id="AOM65309.1"/>
    </source>
</evidence>
<feature type="transmembrane region" description="Helical" evidence="8">
    <location>
        <begin position="6"/>
        <end position="27"/>
    </location>
</feature>
<keyword evidence="6 7" id="KW-0472">Membrane</keyword>
<gene>
    <name evidence="7 9" type="primary">petM</name>
    <name evidence="9" type="ORF">Thor_017</name>
</gene>
<comment type="function">
    <text evidence="7">Component of the cytochrome b6-f complex, which mediates electron transfer between photosystem II (PSII) and photosystem I (PSI), cyclic electron flow around PSI, and state transitions.</text>
</comment>
<dbReference type="GO" id="GO:0042651">
    <property type="term" value="C:thylakoid membrane"/>
    <property type="evidence" value="ECO:0007669"/>
    <property type="project" value="UniProtKB-UniRule"/>
</dbReference>
<organism evidence="9">
    <name type="scientific">Thorea hispida</name>
    <dbReference type="NCBI Taxonomy" id="202687"/>
    <lineage>
        <taxon>Eukaryota</taxon>
        <taxon>Rhodophyta</taxon>
        <taxon>Florideophyceae</taxon>
        <taxon>Nemaliophycidae</taxon>
        <taxon>Thoreales</taxon>
        <taxon>Thoreaceae</taxon>
        <taxon>Thorea</taxon>
    </lineage>
</organism>
<dbReference type="InterPro" id="IPR012595">
    <property type="entry name" value="PetM_cyt_b6/f_cplx_su7"/>
</dbReference>
<protein>
    <recommendedName>
        <fullName evidence="7">Cytochrome b6-f complex subunit 7</fullName>
    </recommendedName>
    <alternativeName>
        <fullName evidence="7">Cytochrome b6-f complex subunit PetM</fullName>
    </alternativeName>
    <alternativeName>
        <fullName evidence="7">Cytochrome b6-f complex subunit VII</fullName>
    </alternativeName>
</protein>
<keyword evidence="7" id="KW-0793">Thylakoid</keyword>
<dbReference type="AlphaFoldDB" id="A0A1C9CAB9"/>
<sequence length="31" mass="3386">MITEIINTATLIFTMVLIGLFLGFCLLKAQG</sequence>
<dbReference type="EMBL" id="KX284714">
    <property type="protein sequence ID" value="AOM65309.1"/>
    <property type="molecule type" value="Genomic_DNA"/>
</dbReference>